<keyword evidence="1" id="KW-1185">Reference proteome</keyword>
<organism evidence="1 2">
    <name type="scientific">Hyalella azteca</name>
    <name type="common">Amphipod</name>
    <dbReference type="NCBI Taxonomy" id="294128"/>
    <lineage>
        <taxon>Eukaryota</taxon>
        <taxon>Metazoa</taxon>
        <taxon>Ecdysozoa</taxon>
        <taxon>Arthropoda</taxon>
        <taxon>Crustacea</taxon>
        <taxon>Multicrustacea</taxon>
        <taxon>Malacostraca</taxon>
        <taxon>Eumalacostraca</taxon>
        <taxon>Peracarida</taxon>
        <taxon>Amphipoda</taxon>
        <taxon>Senticaudata</taxon>
        <taxon>Talitrida</taxon>
        <taxon>Talitroidea</taxon>
        <taxon>Hyalellidae</taxon>
        <taxon>Hyalella</taxon>
    </lineage>
</organism>
<dbReference type="RefSeq" id="XP_047738671.1">
    <property type="nucleotide sequence ID" value="XM_047882715.1"/>
</dbReference>
<evidence type="ECO:0000313" key="1">
    <source>
        <dbReference type="Proteomes" id="UP000694843"/>
    </source>
</evidence>
<sequence>MSPRRPRAMPRARQPSLVVHLAVVVTSSWVSQLYKKRQANFQFSWRTFHEDSPPSDVVADVPQDFFFLRHDAYRRKCVKEACGKFKTLYDTRHTLAAYSHQAILCYGPCRKIYVSSHQAYIAHYRRNSSSVDRRSPNSFETETFLHQFKADIMKSVLEAKRRIK</sequence>
<dbReference type="KEGG" id="hazt:108669386"/>
<name>A0A979FNN3_HYAAZ</name>
<accession>A0A979FNN3</accession>
<dbReference type="OrthoDB" id="6369239at2759"/>
<dbReference type="GeneID" id="108669386"/>
<proteinExistence type="predicted"/>
<protein>
    <submittedName>
        <fullName evidence="2">Uncharacterized protein LOC108669386</fullName>
    </submittedName>
</protein>
<dbReference type="AlphaFoldDB" id="A0A979FNN3"/>
<evidence type="ECO:0000313" key="2">
    <source>
        <dbReference type="RefSeq" id="XP_047738671.1"/>
    </source>
</evidence>
<gene>
    <name evidence="2" type="primary">LOC108669386</name>
</gene>
<reference evidence="2" key="1">
    <citation type="submission" date="2025-08" db="UniProtKB">
        <authorList>
            <consortium name="RefSeq"/>
        </authorList>
    </citation>
    <scope>IDENTIFICATION</scope>
    <source>
        <tissue evidence="2">Whole organism</tissue>
    </source>
</reference>
<dbReference type="Proteomes" id="UP000694843">
    <property type="component" value="Unplaced"/>
</dbReference>